<dbReference type="Gene3D" id="4.10.640.10">
    <property type="entry name" value="Ribosomal protein S18"/>
    <property type="match status" value="1"/>
</dbReference>
<dbReference type="SUPFAM" id="SSF46911">
    <property type="entry name" value="Ribosomal protein S18"/>
    <property type="match status" value="1"/>
</dbReference>
<evidence type="ECO:0000313" key="6">
    <source>
        <dbReference type="Proteomes" id="UP000443582"/>
    </source>
</evidence>
<keyword evidence="2 3" id="KW-0687">Ribonucleoprotein</keyword>
<protein>
    <submittedName>
        <fullName evidence="5">30S ribosomal protein S18</fullName>
    </submittedName>
</protein>
<reference evidence="6" key="1">
    <citation type="journal article" date="2019" name="Int. J. Syst. Evol. Microbiol.">
        <title>Halobacteriovorax valvorus sp. nov., a novel prokaryotic predator isolated from coastal seawater of China.</title>
        <authorList>
            <person name="Chen M.-X."/>
        </authorList>
    </citation>
    <scope>NUCLEOTIDE SEQUENCE [LARGE SCALE GENOMIC DNA]</scope>
    <source>
        <strain evidence="6">BL9</strain>
    </source>
</reference>
<evidence type="ECO:0000256" key="2">
    <source>
        <dbReference type="ARBA" id="ARBA00023274"/>
    </source>
</evidence>
<comment type="similarity">
    <text evidence="3">Belongs to the bacterial ribosomal protein bS18 family.</text>
</comment>
<dbReference type="InterPro" id="IPR036870">
    <property type="entry name" value="Ribosomal_bS18_sf"/>
</dbReference>
<proteinExistence type="inferred from homology"/>
<evidence type="ECO:0000256" key="3">
    <source>
        <dbReference type="RuleBase" id="RU003910"/>
    </source>
</evidence>
<evidence type="ECO:0000256" key="4">
    <source>
        <dbReference type="SAM" id="MobiDB-lite"/>
    </source>
</evidence>
<evidence type="ECO:0000256" key="1">
    <source>
        <dbReference type="ARBA" id="ARBA00022980"/>
    </source>
</evidence>
<dbReference type="EMBL" id="QDKL01000001">
    <property type="protein sequence ID" value="RZF23286.1"/>
    <property type="molecule type" value="Genomic_DNA"/>
</dbReference>
<keyword evidence="6" id="KW-1185">Reference proteome</keyword>
<evidence type="ECO:0000313" key="5">
    <source>
        <dbReference type="EMBL" id="RZF23286.1"/>
    </source>
</evidence>
<dbReference type="NCBIfam" id="TIGR00165">
    <property type="entry name" value="S18"/>
    <property type="match status" value="1"/>
</dbReference>
<accession>A0ABY0IK04</accession>
<dbReference type="Proteomes" id="UP000443582">
    <property type="component" value="Unassembled WGS sequence"/>
</dbReference>
<dbReference type="InterPro" id="IPR001648">
    <property type="entry name" value="Ribosomal_bS18"/>
</dbReference>
<dbReference type="GO" id="GO:0005840">
    <property type="term" value="C:ribosome"/>
    <property type="evidence" value="ECO:0007669"/>
    <property type="project" value="UniProtKB-KW"/>
</dbReference>
<keyword evidence="1 3" id="KW-0689">Ribosomal protein</keyword>
<comment type="caution">
    <text evidence="5">The sequence shown here is derived from an EMBL/GenBank/DDBJ whole genome shotgun (WGS) entry which is preliminary data.</text>
</comment>
<gene>
    <name evidence="5" type="primary">rpsR</name>
    <name evidence="5" type="ORF">DAY19_01795</name>
</gene>
<feature type="region of interest" description="Disordered" evidence="4">
    <location>
        <begin position="15"/>
        <end position="39"/>
    </location>
</feature>
<organism evidence="5 6">
    <name type="scientific">Halobacteriovorax vibrionivorans</name>
    <dbReference type="NCBI Taxonomy" id="2152716"/>
    <lineage>
        <taxon>Bacteria</taxon>
        <taxon>Pseudomonadati</taxon>
        <taxon>Bdellovibrionota</taxon>
        <taxon>Bacteriovoracia</taxon>
        <taxon>Bacteriovoracales</taxon>
        <taxon>Halobacteriovoraceae</taxon>
        <taxon>Halobacteriovorax</taxon>
    </lineage>
</organism>
<sequence>MVKLDEADAETAVKNYKTPFSKAHPGSQTDELDKGAEKDKRRFAKRKHCWFKANSITADWKDPKTYNWLVNEFGKIQPARVTGVSTKHHRWAQSAIKRARNIGLVSHVRGDFAH</sequence>
<dbReference type="Pfam" id="PF01084">
    <property type="entry name" value="Ribosomal_S18"/>
    <property type="match status" value="1"/>
</dbReference>
<dbReference type="PRINTS" id="PR00974">
    <property type="entry name" value="RIBOSOMALS18"/>
</dbReference>
<name>A0ABY0IK04_9BACT</name>